<reference evidence="2 5" key="1">
    <citation type="submission" date="2017-02" db="EMBL/GenBank/DDBJ databases">
        <title>Mycobacterium kansasii genomes.</title>
        <authorList>
            <person name="Borowka P."/>
            <person name="Strapagiel D."/>
            <person name="Marciniak B."/>
            <person name="Lach J."/>
            <person name="Bakula Z."/>
            <person name="Van Ingen J."/>
            <person name="Safianowska A."/>
            <person name="Brzostek A."/>
            <person name="Dziadek J."/>
            <person name="Jagielski T."/>
        </authorList>
    </citation>
    <scope>NUCLEOTIDE SEQUENCE [LARGE SCALE GENOMIC DNA]</scope>
    <source>
        <strain evidence="2 5">12MK</strain>
    </source>
</reference>
<dbReference type="SUPFAM" id="SSF54593">
    <property type="entry name" value="Glyoxalase/Bleomycin resistance protein/Dihydroxybiphenyl dioxygenase"/>
    <property type="match status" value="1"/>
</dbReference>
<dbReference type="InterPro" id="IPR037523">
    <property type="entry name" value="VOC_core"/>
</dbReference>
<evidence type="ECO:0000313" key="6">
    <source>
        <dbReference type="Proteomes" id="UP000271464"/>
    </source>
</evidence>
<dbReference type="InterPro" id="IPR004360">
    <property type="entry name" value="Glyas_Fos-R_dOase_dom"/>
</dbReference>
<dbReference type="PROSITE" id="PS51819">
    <property type="entry name" value="VOC"/>
    <property type="match status" value="1"/>
</dbReference>
<evidence type="ECO:0000313" key="7">
    <source>
        <dbReference type="Proteomes" id="UP000279331"/>
    </source>
</evidence>
<protein>
    <submittedName>
        <fullName evidence="2">Glyoxalase</fullName>
    </submittedName>
    <submittedName>
        <fullName evidence="3">Glyoxylase CFP32</fullName>
    </submittedName>
</protein>
<evidence type="ECO:0000313" key="3">
    <source>
        <dbReference type="EMBL" id="VAZ83183.1"/>
    </source>
</evidence>
<name>A0A1X0LEX2_9MYCO</name>
<dbReference type="EMBL" id="MWQA01000001">
    <property type="protein sequence ID" value="ORC09336.1"/>
    <property type="molecule type" value="Genomic_DNA"/>
</dbReference>
<dbReference type="Proteomes" id="UP000279331">
    <property type="component" value="Unassembled WGS sequence"/>
</dbReference>
<comment type="caution">
    <text evidence="3">The sequence shown here is derived from an EMBL/GenBank/DDBJ whole genome shotgun (WGS) entry which is preliminary data.</text>
</comment>
<dbReference type="RefSeq" id="WP_075549923.1">
    <property type="nucleotide sequence ID" value="NZ_CADEAW010000010.1"/>
</dbReference>
<evidence type="ECO:0000313" key="5">
    <source>
        <dbReference type="Proteomes" id="UP000192335"/>
    </source>
</evidence>
<evidence type="ECO:0000313" key="2">
    <source>
        <dbReference type="EMBL" id="ORC09336.1"/>
    </source>
</evidence>
<gene>
    <name evidence="2" type="ORF">B4U45_24800</name>
    <name evidence="3" type="ORF">LAUMK42_01996</name>
    <name evidence="4" type="ORF">LAUMK4_01781</name>
</gene>
<reference evidence="6 7" key="2">
    <citation type="submission" date="2018-09" db="EMBL/GenBank/DDBJ databases">
        <authorList>
            <person name="Tagini F."/>
        </authorList>
    </citation>
    <scope>NUCLEOTIDE SEQUENCE [LARGE SCALE GENOMIC DNA]</scope>
    <source>
        <strain evidence="4 6">MK4</strain>
        <strain evidence="3 7">MK42</strain>
    </source>
</reference>
<dbReference type="InterPro" id="IPR029068">
    <property type="entry name" value="Glyas_Bleomycin-R_OHBP_Dase"/>
</dbReference>
<dbReference type="EMBL" id="UPHL01000047">
    <property type="protein sequence ID" value="VAZ83183.1"/>
    <property type="molecule type" value="Genomic_DNA"/>
</dbReference>
<dbReference type="EMBL" id="UPHM01000038">
    <property type="protein sequence ID" value="VAZ91452.1"/>
    <property type="molecule type" value="Genomic_DNA"/>
</dbReference>
<accession>A0A1X0LEX2</accession>
<organism evidence="3 7">
    <name type="scientific">Mycobacterium persicum</name>
    <dbReference type="NCBI Taxonomy" id="1487726"/>
    <lineage>
        <taxon>Bacteria</taxon>
        <taxon>Bacillati</taxon>
        <taxon>Actinomycetota</taxon>
        <taxon>Actinomycetes</taxon>
        <taxon>Mycobacteriales</taxon>
        <taxon>Mycobacteriaceae</taxon>
        <taxon>Mycobacterium</taxon>
    </lineage>
</organism>
<evidence type="ECO:0000259" key="1">
    <source>
        <dbReference type="PROSITE" id="PS51819"/>
    </source>
</evidence>
<dbReference type="AlphaFoldDB" id="A0A1X0LEX2"/>
<dbReference type="Pfam" id="PF00903">
    <property type="entry name" value="Glyoxalase"/>
    <property type="match status" value="1"/>
</dbReference>
<dbReference type="OrthoDB" id="9793039at2"/>
<dbReference type="Gene3D" id="3.10.180.10">
    <property type="entry name" value="2,3-Dihydroxybiphenyl 1,2-Dioxygenase, domain 1"/>
    <property type="match status" value="1"/>
</dbReference>
<evidence type="ECO:0000313" key="4">
    <source>
        <dbReference type="EMBL" id="VAZ91452.1"/>
    </source>
</evidence>
<feature type="domain" description="VOC" evidence="1">
    <location>
        <begin position="6"/>
        <end position="124"/>
    </location>
</feature>
<dbReference type="GeneID" id="66600630"/>
<proteinExistence type="predicted"/>
<keyword evidence="6" id="KW-1185">Reference proteome</keyword>
<dbReference type="InterPro" id="IPR052164">
    <property type="entry name" value="Anthracycline_SecMetBiosynth"/>
</dbReference>
<dbReference type="PANTHER" id="PTHR33993:SF14">
    <property type="entry name" value="GB|AAF24581.1"/>
    <property type="match status" value="1"/>
</dbReference>
<dbReference type="Proteomes" id="UP000192335">
    <property type="component" value="Unassembled WGS sequence"/>
</dbReference>
<dbReference type="Proteomes" id="UP000271464">
    <property type="component" value="Unassembled WGS sequence"/>
</dbReference>
<dbReference type="CDD" id="cd07247">
    <property type="entry name" value="SgaA_N_like"/>
    <property type="match status" value="1"/>
</dbReference>
<dbReference type="PANTHER" id="PTHR33993">
    <property type="entry name" value="GLYOXALASE-RELATED"/>
    <property type="match status" value="1"/>
</dbReference>
<sequence>MTELRTFLWNELLTDDQLTAGEFYSQLFGWQRREVDAGPLGTYTVFQCDGRDVAGMMNPTARDYAGSPPPRWIAYIAVDNAAKIAARVADLGGTVLEPPHHVSGVGTICMFKDPVGAVIYMMEPDRTPAE</sequence>